<dbReference type="GO" id="GO:0008932">
    <property type="term" value="F:lytic endotransglycosylase activity"/>
    <property type="evidence" value="ECO:0007669"/>
    <property type="project" value="UniProtKB-UniRule"/>
</dbReference>
<evidence type="ECO:0000256" key="5">
    <source>
        <dbReference type="ARBA" id="ARBA00023239"/>
    </source>
</evidence>
<accession>A0A3E1F0D9</accession>
<keyword evidence="4 7" id="KW-0472">Membrane</keyword>
<name>A0A3E1F0D9_9FLAO</name>
<evidence type="ECO:0000256" key="1">
    <source>
        <dbReference type="ARBA" id="ARBA00022475"/>
    </source>
</evidence>
<dbReference type="Pfam" id="PF02618">
    <property type="entry name" value="YceG"/>
    <property type="match status" value="1"/>
</dbReference>
<evidence type="ECO:0000256" key="7">
    <source>
        <dbReference type="HAMAP-Rule" id="MF_02065"/>
    </source>
</evidence>
<dbReference type="EC" id="4.2.2.29" evidence="7"/>
<dbReference type="EMBL" id="QURB01000002">
    <property type="protein sequence ID" value="RFC55177.1"/>
    <property type="molecule type" value="Genomic_DNA"/>
</dbReference>
<proteinExistence type="inferred from homology"/>
<keyword evidence="5 7" id="KW-0456">Lyase</keyword>
<keyword evidence="1 7" id="KW-1003">Cell membrane</keyword>
<dbReference type="Gene3D" id="3.30.160.60">
    <property type="entry name" value="Classic Zinc Finger"/>
    <property type="match status" value="1"/>
</dbReference>
<dbReference type="Proteomes" id="UP000257127">
    <property type="component" value="Unassembled WGS sequence"/>
</dbReference>
<dbReference type="GO" id="GO:0009252">
    <property type="term" value="P:peptidoglycan biosynthetic process"/>
    <property type="evidence" value="ECO:0007669"/>
    <property type="project" value="UniProtKB-UniRule"/>
</dbReference>
<organism evidence="8 9">
    <name type="scientific">Brumimicrobium aurantiacum</name>
    <dbReference type="NCBI Taxonomy" id="1737063"/>
    <lineage>
        <taxon>Bacteria</taxon>
        <taxon>Pseudomonadati</taxon>
        <taxon>Bacteroidota</taxon>
        <taxon>Flavobacteriia</taxon>
        <taxon>Flavobacteriales</taxon>
        <taxon>Crocinitomicaceae</taxon>
        <taxon>Brumimicrobium</taxon>
    </lineage>
</organism>
<keyword evidence="9" id="KW-1185">Reference proteome</keyword>
<dbReference type="Gene3D" id="3.30.1490.480">
    <property type="entry name" value="Endolytic murein transglycosylase"/>
    <property type="match status" value="1"/>
</dbReference>
<dbReference type="PANTHER" id="PTHR30518">
    <property type="entry name" value="ENDOLYTIC MUREIN TRANSGLYCOSYLASE"/>
    <property type="match status" value="1"/>
</dbReference>
<evidence type="ECO:0000256" key="6">
    <source>
        <dbReference type="ARBA" id="ARBA00023316"/>
    </source>
</evidence>
<evidence type="ECO:0000313" key="9">
    <source>
        <dbReference type="Proteomes" id="UP000257127"/>
    </source>
</evidence>
<keyword evidence="6 7" id="KW-0961">Cell wall biogenesis/degradation</keyword>
<dbReference type="NCBIfam" id="TIGR00247">
    <property type="entry name" value="endolytic transglycosylase MltG"/>
    <property type="match status" value="1"/>
</dbReference>
<comment type="catalytic activity">
    <reaction evidence="7">
        <text>a peptidoglycan chain = a peptidoglycan chain with N-acetyl-1,6-anhydromuramyl-[peptide] at the reducing end + a peptidoglycan chain with N-acetylglucosamine at the non-reducing end.</text>
        <dbReference type="EC" id="4.2.2.29"/>
    </reaction>
</comment>
<evidence type="ECO:0000256" key="4">
    <source>
        <dbReference type="ARBA" id="ARBA00023136"/>
    </source>
</evidence>
<comment type="function">
    <text evidence="7">Functions as a peptidoglycan terminase that cleaves nascent peptidoglycan strands endolytically to terminate their elongation.</text>
</comment>
<keyword evidence="3 7" id="KW-1133">Transmembrane helix</keyword>
<dbReference type="GO" id="GO:0005886">
    <property type="term" value="C:plasma membrane"/>
    <property type="evidence" value="ECO:0007669"/>
    <property type="project" value="UniProtKB-UniRule"/>
</dbReference>
<feature type="site" description="Important for catalytic activity" evidence="7">
    <location>
        <position position="238"/>
    </location>
</feature>
<evidence type="ECO:0000313" key="8">
    <source>
        <dbReference type="EMBL" id="RFC55177.1"/>
    </source>
</evidence>
<dbReference type="GO" id="GO:0071555">
    <property type="term" value="P:cell wall organization"/>
    <property type="evidence" value="ECO:0007669"/>
    <property type="project" value="UniProtKB-KW"/>
</dbReference>
<evidence type="ECO:0000256" key="3">
    <source>
        <dbReference type="ARBA" id="ARBA00022989"/>
    </source>
</evidence>
<gene>
    <name evidence="7 8" type="primary">mltG</name>
    <name evidence="8" type="ORF">DXU93_04980</name>
</gene>
<comment type="caution">
    <text evidence="8">The sequence shown here is derived from an EMBL/GenBank/DDBJ whole genome shotgun (WGS) entry which is preliminary data.</text>
</comment>
<dbReference type="AlphaFoldDB" id="A0A3E1F0D9"/>
<evidence type="ECO:0000256" key="2">
    <source>
        <dbReference type="ARBA" id="ARBA00022692"/>
    </source>
</evidence>
<sequence length="363" mass="41543">MRIFTKNLSKMNSPLRLSTIVLLFAFVVVLHSCTTINAYFGGNKKTINTEDVAVYIPTNTTIKELKAILVRQNIIDDIDAFQSVLDYKEFDENNLGAGKYIVASGTEYKTLINGFTLNSLNNGNKEVEVEVTFNNCLHIKDIAGKVSKQIEMDSATFVNYILSDSILKKYGFNEAKIGALFLPNTYRFYWDTDHKEFINKMASEFKKFWTPERIAKLKQVGLESQSDAVTVASIVYKEQDKHPEEWKTIAGLYLNRIRRGWKLQSDPTFRFCWGDELKGVERLTYEHRDRDCPYNTYIYAGLPPGPIFIPPSSVVDAVLNAENNGYMYMCAKPNSDGLHNFAKSLSQHNRNAAAFQRWIRNRN</sequence>
<comment type="similarity">
    <text evidence="7">Belongs to the transglycosylase MltG family.</text>
</comment>
<protein>
    <recommendedName>
        <fullName evidence="7">Endolytic murein transglycosylase</fullName>
        <ecNumber evidence="7">4.2.2.29</ecNumber>
    </recommendedName>
    <alternativeName>
        <fullName evidence="7">Peptidoglycan lytic transglycosylase</fullName>
    </alternativeName>
    <alternativeName>
        <fullName evidence="7">Peptidoglycan polymerization terminase</fullName>
    </alternativeName>
</protein>
<reference evidence="8 9" key="1">
    <citation type="submission" date="2018-08" db="EMBL/GenBank/DDBJ databases">
        <title>The draft genome squence of Brumimicrobium sp. N62.</title>
        <authorList>
            <person name="Du Z.-J."/>
            <person name="Luo H.-R."/>
        </authorList>
    </citation>
    <scope>NUCLEOTIDE SEQUENCE [LARGE SCALE GENOMIC DNA]</scope>
    <source>
        <strain evidence="8 9">N62</strain>
    </source>
</reference>
<dbReference type="PANTHER" id="PTHR30518:SF2">
    <property type="entry name" value="ENDOLYTIC MUREIN TRANSGLYCOSYLASE"/>
    <property type="match status" value="1"/>
</dbReference>
<dbReference type="OrthoDB" id="9814591at2"/>
<dbReference type="InterPro" id="IPR003770">
    <property type="entry name" value="MLTG-like"/>
</dbReference>
<dbReference type="HAMAP" id="MF_02065">
    <property type="entry name" value="MltG"/>
    <property type="match status" value="1"/>
</dbReference>
<keyword evidence="2 7" id="KW-0812">Transmembrane</keyword>